<dbReference type="RefSeq" id="WP_041094348.1">
    <property type="nucleotide sequence ID" value="NZ_AP014680.1"/>
</dbReference>
<feature type="transmembrane region" description="Helical" evidence="6">
    <location>
        <begin position="115"/>
        <end position="134"/>
    </location>
</feature>
<reference evidence="8 9" key="1">
    <citation type="submission" date="2014-11" db="EMBL/GenBank/DDBJ databases">
        <title>Complete genome sequence and analysis of Lactobacillus hokkaidonensis LOOC260T.</title>
        <authorList>
            <person name="Tanizawa Y."/>
            <person name="Tohno M."/>
            <person name="Kaminuma E."/>
            <person name="Nakamura Y."/>
            <person name="Arita M."/>
        </authorList>
    </citation>
    <scope>NUCLEOTIDE SEQUENCE [LARGE SCALE GENOMIC DNA]</scope>
    <source>
        <strain evidence="8 9">LOOC260</strain>
    </source>
</reference>
<accession>A0A0A1GZ58</accession>
<dbReference type="STRING" id="1291742.LOOC260_117870"/>
<sequence length="143" mass="16454">MKKIRLTYTHYASVINYLFFGGLTTLINIGVFTMFNQFTSLNYQLANIIAWFLSVLFAYITNKLWVFSSKTNTRTALAREIASFFLFRGLSLLLDILIMWIGISLLNYNPLIVKIIDNIIIVAANYVFSKLFIFKSTKPIATK</sequence>
<dbReference type="PANTHER" id="PTHR38459">
    <property type="entry name" value="PROPHAGE BACTOPRENOL-LINKED GLUCOSE TRANSLOCASE HOMOLOG"/>
    <property type="match status" value="1"/>
</dbReference>
<name>A0A0A1GZ58_9LACO</name>
<comment type="similarity">
    <text evidence="2">Belongs to the GtrA family.</text>
</comment>
<dbReference type="GO" id="GO:0000271">
    <property type="term" value="P:polysaccharide biosynthetic process"/>
    <property type="evidence" value="ECO:0007669"/>
    <property type="project" value="InterPro"/>
</dbReference>
<comment type="subcellular location">
    <subcellularLocation>
        <location evidence="1">Membrane</location>
        <topology evidence="1">Multi-pass membrane protein</topology>
    </subcellularLocation>
</comment>
<feature type="transmembrane region" description="Helical" evidence="6">
    <location>
        <begin position="81"/>
        <end position="103"/>
    </location>
</feature>
<evidence type="ECO:0000256" key="5">
    <source>
        <dbReference type="ARBA" id="ARBA00023136"/>
    </source>
</evidence>
<dbReference type="InterPro" id="IPR051401">
    <property type="entry name" value="GtrA_CellWall_Glycosyl"/>
</dbReference>
<keyword evidence="5 6" id="KW-0472">Membrane</keyword>
<dbReference type="EMBL" id="AP014680">
    <property type="protein sequence ID" value="BAP86293.1"/>
    <property type="molecule type" value="Genomic_DNA"/>
</dbReference>
<dbReference type="InterPro" id="IPR007267">
    <property type="entry name" value="GtrA_DPMS_TM"/>
</dbReference>
<dbReference type="Proteomes" id="UP000031620">
    <property type="component" value="Chromosome"/>
</dbReference>
<dbReference type="Pfam" id="PF04138">
    <property type="entry name" value="GtrA_DPMS_TM"/>
    <property type="match status" value="1"/>
</dbReference>
<evidence type="ECO:0000313" key="9">
    <source>
        <dbReference type="Proteomes" id="UP000031620"/>
    </source>
</evidence>
<proteinExistence type="inferred from homology"/>
<keyword evidence="3 6" id="KW-0812">Transmembrane</keyword>
<evidence type="ECO:0000256" key="4">
    <source>
        <dbReference type="ARBA" id="ARBA00022989"/>
    </source>
</evidence>
<gene>
    <name evidence="8" type="ORF">LOOC260_117870</name>
</gene>
<dbReference type="PANTHER" id="PTHR38459:SF5">
    <property type="entry name" value="CELL WALL TEICHOIC ACID GLYCOSYLATION PROTEIN GTCA"/>
    <property type="match status" value="1"/>
</dbReference>
<feature type="transmembrane region" description="Helical" evidence="6">
    <location>
        <begin position="12"/>
        <end position="35"/>
    </location>
</feature>
<dbReference type="GO" id="GO:0005886">
    <property type="term" value="C:plasma membrane"/>
    <property type="evidence" value="ECO:0007669"/>
    <property type="project" value="TreeGrafter"/>
</dbReference>
<keyword evidence="4 6" id="KW-1133">Transmembrane helix</keyword>
<dbReference type="AlphaFoldDB" id="A0A0A1GZ58"/>
<evidence type="ECO:0000259" key="7">
    <source>
        <dbReference type="Pfam" id="PF04138"/>
    </source>
</evidence>
<dbReference type="KEGG" id="lho:LOOC260_117870"/>
<evidence type="ECO:0000256" key="1">
    <source>
        <dbReference type="ARBA" id="ARBA00004141"/>
    </source>
</evidence>
<evidence type="ECO:0000313" key="8">
    <source>
        <dbReference type="EMBL" id="BAP86293.1"/>
    </source>
</evidence>
<feature type="domain" description="GtrA/DPMS transmembrane" evidence="7">
    <location>
        <begin position="17"/>
        <end position="134"/>
    </location>
</feature>
<protein>
    <submittedName>
        <fullName evidence="8">Membrane protein</fullName>
    </submittedName>
</protein>
<evidence type="ECO:0000256" key="6">
    <source>
        <dbReference type="SAM" id="Phobius"/>
    </source>
</evidence>
<evidence type="ECO:0000256" key="3">
    <source>
        <dbReference type="ARBA" id="ARBA00022692"/>
    </source>
</evidence>
<feature type="transmembrane region" description="Helical" evidence="6">
    <location>
        <begin position="41"/>
        <end position="60"/>
    </location>
</feature>
<organism evidence="8 9">
    <name type="scientific">Paucilactobacillus hokkaidonensis JCM 18461</name>
    <dbReference type="NCBI Taxonomy" id="1291742"/>
    <lineage>
        <taxon>Bacteria</taxon>
        <taxon>Bacillati</taxon>
        <taxon>Bacillota</taxon>
        <taxon>Bacilli</taxon>
        <taxon>Lactobacillales</taxon>
        <taxon>Lactobacillaceae</taxon>
        <taxon>Paucilactobacillus</taxon>
    </lineage>
</organism>
<evidence type="ECO:0000256" key="2">
    <source>
        <dbReference type="ARBA" id="ARBA00009399"/>
    </source>
</evidence>
<dbReference type="HOGENOM" id="CLU_083873_1_1_9"/>